<sequence>MRVVNRAAAQHPKPSVTSVPIFPLQQVGTGDLQGLCQVLWDWYTCRDCEAGRPCKETRPCWWSTRSDRLQPFFDYYKNKTSRYVPEEFGDDSRKMALNSHQDLFKIIQWIRTWGQTYSSERFIREDIFCGRTKRGVCRADQDRAIDLALEVMAMINLPSSADNADHEFIASRRSANIGKILRNIFPIRVHPSLSEDPRQAQAIQKGLEAYILVNRGGLRLEKTDDLRQHLRLDEESRAVKVFPWSSVLKETLLSSLPNPQGWSEEDYNEWLALNEYPEEEHHRAPAIPRLLALETLHTLHLLFPPSSKKSQSVLRNLISKSGFDPDLLRLKTSGLSAFELGPDERQEALKFGVWGSRLMDLYDEIENPKPRSGLDIWLERRSKSRHVMMATIAGVAAAVVLGVLGLAVGILQTWIAWQQWKLESGQAQKGESN</sequence>
<accession>A0AAN6XB89</accession>
<reference evidence="2" key="2">
    <citation type="submission" date="2023-05" db="EMBL/GenBank/DDBJ databases">
        <authorList>
            <consortium name="Lawrence Berkeley National Laboratory"/>
            <person name="Steindorff A."/>
            <person name="Hensen N."/>
            <person name="Bonometti L."/>
            <person name="Westerberg I."/>
            <person name="Brannstrom I.O."/>
            <person name="Guillou S."/>
            <person name="Cros-Aarteil S."/>
            <person name="Calhoun S."/>
            <person name="Haridas S."/>
            <person name="Kuo A."/>
            <person name="Mondo S."/>
            <person name="Pangilinan J."/>
            <person name="Riley R."/>
            <person name="Labutti K."/>
            <person name="Andreopoulos B."/>
            <person name="Lipzen A."/>
            <person name="Chen C."/>
            <person name="Yanf M."/>
            <person name="Daum C."/>
            <person name="Ng V."/>
            <person name="Clum A."/>
            <person name="Ohm R."/>
            <person name="Martin F."/>
            <person name="Silar P."/>
            <person name="Natvig D."/>
            <person name="Lalanne C."/>
            <person name="Gautier V."/>
            <person name="Ament-Velasquez S.L."/>
            <person name="Kruys A."/>
            <person name="Hutchinson M.I."/>
            <person name="Powell A.J."/>
            <person name="Barry K."/>
            <person name="Miller A.N."/>
            <person name="Grigoriev I.V."/>
            <person name="Debuchy R."/>
            <person name="Gladieux P."/>
            <person name="Thoren M.H."/>
            <person name="Johannesson H."/>
        </authorList>
    </citation>
    <scope>NUCLEOTIDE SEQUENCE</scope>
    <source>
        <strain evidence="2">CBS 315.58</strain>
    </source>
</reference>
<reference evidence="2" key="1">
    <citation type="journal article" date="2023" name="Mol. Phylogenet. Evol.">
        <title>Genome-scale phylogeny and comparative genomics of the fungal order Sordariales.</title>
        <authorList>
            <person name="Hensen N."/>
            <person name="Bonometti L."/>
            <person name="Westerberg I."/>
            <person name="Brannstrom I.O."/>
            <person name="Guillou S."/>
            <person name="Cros-Aarteil S."/>
            <person name="Calhoun S."/>
            <person name="Haridas S."/>
            <person name="Kuo A."/>
            <person name="Mondo S."/>
            <person name="Pangilinan J."/>
            <person name="Riley R."/>
            <person name="LaButti K."/>
            <person name="Andreopoulos B."/>
            <person name="Lipzen A."/>
            <person name="Chen C."/>
            <person name="Yan M."/>
            <person name="Daum C."/>
            <person name="Ng V."/>
            <person name="Clum A."/>
            <person name="Steindorff A."/>
            <person name="Ohm R.A."/>
            <person name="Martin F."/>
            <person name="Silar P."/>
            <person name="Natvig D.O."/>
            <person name="Lalanne C."/>
            <person name="Gautier V."/>
            <person name="Ament-Velasquez S.L."/>
            <person name="Kruys A."/>
            <person name="Hutchinson M.I."/>
            <person name="Powell A.J."/>
            <person name="Barry K."/>
            <person name="Miller A.N."/>
            <person name="Grigoriev I.V."/>
            <person name="Debuchy R."/>
            <person name="Gladieux P."/>
            <person name="Hiltunen Thoren M."/>
            <person name="Johannesson H."/>
        </authorList>
    </citation>
    <scope>NUCLEOTIDE SEQUENCE</scope>
    <source>
        <strain evidence="2">CBS 315.58</strain>
    </source>
</reference>
<proteinExistence type="predicted"/>
<comment type="caution">
    <text evidence="2">The sequence shown here is derived from an EMBL/GenBank/DDBJ whole genome shotgun (WGS) entry which is preliminary data.</text>
</comment>
<feature type="transmembrane region" description="Helical" evidence="1">
    <location>
        <begin position="387"/>
        <end position="415"/>
    </location>
</feature>
<gene>
    <name evidence="2" type="ORF">QBC40DRAFT_182508</name>
</gene>
<evidence type="ECO:0000313" key="3">
    <source>
        <dbReference type="Proteomes" id="UP001303160"/>
    </source>
</evidence>
<keyword evidence="3" id="KW-1185">Reference proteome</keyword>
<evidence type="ECO:0000313" key="2">
    <source>
        <dbReference type="EMBL" id="KAK4196873.1"/>
    </source>
</evidence>
<dbReference type="AlphaFoldDB" id="A0AAN6XB89"/>
<dbReference type="EMBL" id="MU863975">
    <property type="protein sequence ID" value="KAK4196873.1"/>
    <property type="molecule type" value="Genomic_DNA"/>
</dbReference>
<protein>
    <submittedName>
        <fullName evidence="2">Uncharacterized protein</fullName>
    </submittedName>
</protein>
<organism evidence="2 3">
    <name type="scientific">Triangularia verruculosa</name>
    <dbReference type="NCBI Taxonomy" id="2587418"/>
    <lineage>
        <taxon>Eukaryota</taxon>
        <taxon>Fungi</taxon>
        <taxon>Dikarya</taxon>
        <taxon>Ascomycota</taxon>
        <taxon>Pezizomycotina</taxon>
        <taxon>Sordariomycetes</taxon>
        <taxon>Sordariomycetidae</taxon>
        <taxon>Sordariales</taxon>
        <taxon>Podosporaceae</taxon>
        <taxon>Triangularia</taxon>
    </lineage>
</organism>
<name>A0AAN6XB89_9PEZI</name>
<evidence type="ECO:0000256" key="1">
    <source>
        <dbReference type="SAM" id="Phobius"/>
    </source>
</evidence>
<keyword evidence="1" id="KW-0812">Transmembrane</keyword>
<keyword evidence="1" id="KW-0472">Membrane</keyword>
<keyword evidence="1" id="KW-1133">Transmembrane helix</keyword>
<dbReference type="Proteomes" id="UP001303160">
    <property type="component" value="Unassembled WGS sequence"/>
</dbReference>